<dbReference type="PRINTS" id="PR00463">
    <property type="entry name" value="EP450I"/>
</dbReference>
<dbReference type="Pfam" id="PF00067">
    <property type="entry name" value="p450"/>
    <property type="match status" value="1"/>
</dbReference>
<dbReference type="GO" id="GO:0004497">
    <property type="term" value="F:monooxygenase activity"/>
    <property type="evidence" value="ECO:0007669"/>
    <property type="project" value="UniProtKB-KW"/>
</dbReference>
<evidence type="ECO:0000256" key="6">
    <source>
        <dbReference type="ARBA" id="ARBA00023004"/>
    </source>
</evidence>
<dbReference type="InterPro" id="IPR036396">
    <property type="entry name" value="Cyt_P450_sf"/>
</dbReference>
<dbReference type="Gene3D" id="1.10.630.10">
    <property type="entry name" value="Cytochrome P450"/>
    <property type="match status" value="1"/>
</dbReference>
<keyword evidence="8" id="KW-0503">Monooxygenase</keyword>
<evidence type="ECO:0000256" key="2">
    <source>
        <dbReference type="ARBA" id="ARBA00010617"/>
    </source>
</evidence>
<comment type="subcellular location">
    <subcellularLocation>
        <location evidence="1">Membrane</location>
        <topology evidence="1">Single-pass membrane protein</topology>
    </subcellularLocation>
</comment>
<comment type="similarity">
    <text evidence="2 8">Belongs to the cytochrome P450 family.</text>
</comment>
<dbReference type="OrthoDB" id="1372046at2759"/>
<dbReference type="RefSeq" id="XP_031401136.1">
    <property type="nucleotide sequence ID" value="XM_031545276.1"/>
</dbReference>
<keyword evidence="8" id="KW-0560">Oxidoreductase</keyword>
<evidence type="ECO:0000256" key="3">
    <source>
        <dbReference type="ARBA" id="ARBA00022692"/>
    </source>
</evidence>
<protein>
    <submittedName>
        <fullName evidence="11">Cytochrome P450 87A3-like</fullName>
    </submittedName>
</protein>
<evidence type="ECO:0000256" key="7">
    <source>
        <dbReference type="PIRSR" id="PIRSR602401-1"/>
    </source>
</evidence>
<evidence type="ECO:0000256" key="9">
    <source>
        <dbReference type="SAM" id="Phobius"/>
    </source>
</evidence>
<dbReference type="GO" id="GO:0005506">
    <property type="term" value="F:iron ion binding"/>
    <property type="evidence" value="ECO:0007669"/>
    <property type="project" value="InterPro"/>
</dbReference>
<dbReference type="AlphaFoldDB" id="A0A6P8E717"/>
<feature type="transmembrane region" description="Helical" evidence="9">
    <location>
        <begin position="283"/>
        <end position="310"/>
    </location>
</feature>
<dbReference type="GO" id="GO:0020037">
    <property type="term" value="F:heme binding"/>
    <property type="evidence" value="ECO:0007669"/>
    <property type="project" value="InterPro"/>
</dbReference>
<keyword evidence="4 7" id="KW-0479">Metal-binding</keyword>
<feature type="transmembrane region" description="Helical" evidence="9">
    <location>
        <begin position="6"/>
        <end position="27"/>
    </location>
</feature>
<evidence type="ECO:0000256" key="5">
    <source>
        <dbReference type="ARBA" id="ARBA00022989"/>
    </source>
</evidence>
<keyword evidence="3 9" id="KW-0812">Transmembrane</keyword>
<dbReference type="SMR" id="A0A6P8E717"/>
<evidence type="ECO:0000256" key="4">
    <source>
        <dbReference type="ARBA" id="ARBA00022723"/>
    </source>
</evidence>
<dbReference type="PANTHER" id="PTHR24286">
    <property type="entry name" value="CYTOCHROME P450 26"/>
    <property type="match status" value="1"/>
</dbReference>
<dbReference type="InterPro" id="IPR001128">
    <property type="entry name" value="Cyt_P450"/>
</dbReference>
<dbReference type="PANTHER" id="PTHR24286:SF320">
    <property type="entry name" value="CYTOCHROME P450"/>
    <property type="match status" value="1"/>
</dbReference>
<accession>A0A6P8E717</accession>
<evidence type="ECO:0000256" key="8">
    <source>
        <dbReference type="RuleBase" id="RU000461"/>
    </source>
</evidence>
<evidence type="ECO:0000313" key="10">
    <source>
        <dbReference type="Proteomes" id="UP000515151"/>
    </source>
</evidence>
<dbReference type="GO" id="GO:0016020">
    <property type="term" value="C:membrane"/>
    <property type="evidence" value="ECO:0007669"/>
    <property type="project" value="UniProtKB-SubCell"/>
</dbReference>
<organism evidence="10 11">
    <name type="scientific">Punica granatum</name>
    <name type="common">Pomegranate</name>
    <dbReference type="NCBI Taxonomy" id="22663"/>
    <lineage>
        <taxon>Eukaryota</taxon>
        <taxon>Viridiplantae</taxon>
        <taxon>Streptophyta</taxon>
        <taxon>Embryophyta</taxon>
        <taxon>Tracheophyta</taxon>
        <taxon>Spermatophyta</taxon>
        <taxon>Magnoliopsida</taxon>
        <taxon>eudicotyledons</taxon>
        <taxon>Gunneridae</taxon>
        <taxon>Pentapetalae</taxon>
        <taxon>rosids</taxon>
        <taxon>malvids</taxon>
        <taxon>Myrtales</taxon>
        <taxon>Lythraceae</taxon>
        <taxon>Punica</taxon>
    </lineage>
</organism>
<keyword evidence="5 9" id="KW-1133">Transmembrane helix</keyword>
<dbReference type="InterPro" id="IPR017972">
    <property type="entry name" value="Cyt_P450_CS"/>
</dbReference>
<evidence type="ECO:0000256" key="1">
    <source>
        <dbReference type="ARBA" id="ARBA00004167"/>
    </source>
</evidence>
<sequence length="550" mass="63456">MLLKMWRFELLYVMVVLVMGLIHYWVYKWRNPKCSRRLPPGSMGLPLIGETLQFLVPSKSIDGLPFFKIRTMKYGRIFKTSLAGRPVVVSSDPEFNYCILQQEGKLVGIWYLHSFARLLDARTKGRHGESAPVAPISHIHKCVRNAIMNLVGREALRERILPDMEEISRKTLLAWSSRDSLDVKKEITLVLYGFLAKILFGFEPEKNMSASERSSFNLRGLVSFLLSIPGTSFNKILKNHNMVIKMMKHLIDERRAMPEKCRADLIDEILDMMKTESFISDEFATFAMFVILFASFETISSTLTVAIMLLTKHPMVIKELEREHEEILRSREDREGGVTWKEYKSMNFTMQVVNESLKRRFRNLEEGYKIPEGWTIMIVPAAIQLNPDTYEDPLSFNPWRWQDLGPTFKAKNFIPFGGGARMCAGAEFTKAFMAVFLHILVSNYRWEKEKGGEITRSPILGFGDGFYIEIRLKKSQAEGITLVTNPVYPVHELKVFENVELKALTKNFAYELSACRDRVYRGWLNEKKFEIAVQFVGVVERIPPTEELGK</sequence>
<dbReference type="Proteomes" id="UP000515151">
    <property type="component" value="Chromosome 6"/>
</dbReference>
<name>A0A6P8E717_PUNGR</name>
<dbReference type="GeneID" id="116211075"/>
<dbReference type="PROSITE" id="PS00086">
    <property type="entry name" value="CYTOCHROME_P450"/>
    <property type="match status" value="1"/>
</dbReference>
<dbReference type="SUPFAM" id="SSF48264">
    <property type="entry name" value="Cytochrome P450"/>
    <property type="match status" value="1"/>
</dbReference>
<dbReference type="InterPro" id="IPR002401">
    <property type="entry name" value="Cyt_P450_E_grp-I"/>
</dbReference>
<dbReference type="GO" id="GO:0016125">
    <property type="term" value="P:sterol metabolic process"/>
    <property type="evidence" value="ECO:0007669"/>
    <property type="project" value="TreeGrafter"/>
</dbReference>
<keyword evidence="6 7" id="KW-0408">Iron</keyword>
<feature type="binding site" description="axial binding residue" evidence="7">
    <location>
        <position position="423"/>
    </location>
    <ligand>
        <name>heme</name>
        <dbReference type="ChEBI" id="CHEBI:30413"/>
    </ligand>
    <ligandPart>
        <name>Fe</name>
        <dbReference type="ChEBI" id="CHEBI:18248"/>
    </ligandPart>
</feature>
<dbReference type="GO" id="GO:0010268">
    <property type="term" value="P:brassinosteroid homeostasis"/>
    <property type="evidence" value="ECO:0007669"/>
    <property type="project" value="TreeGrafter"/>
</dbReference>
<evidence type="ECO:0000313" key="11">
    <source>
        <dbReference type="RefSeq" id="XP_031401136.1"/>
    </source>
</evidence>
<comment type="cofactor">
    <cofactor evidence="7">
        <name>heme</name>
        <dbReference type="ChEBI" id="CHEBI:30413"/>
    </cofactor>
</comment>
<proteinExistence type="inferred from homology"/>
<reference evidence="11" key="2">
    <citation type="submission" date="2025-08" db="UniProtKB">
        <authorList>
            <consortium name="RefSeq"/>
        </authorList>
    </citation>
    <scope>IDENTIFICATION</scope>
    <source>
        <tissue evidence="11">Leaf</tissue>
    </source>
</reference>
<keyword evidence="7 8" id="KW-0349">Heme</keyword>
<dbReference type="GO" id="GO:0016705">
    <property type="term" value="F:oxidoreductase activity, acting on paired donors, with incorporation or reduction of molecular oxygen"/>
    <property type="evidence" value="ECO:0007669"/>
    <property type="project" value="InterPro"/>
</dbReference>
<keyword evidence="10" id="KW-1185">Reference proteome</keyword>
<gene>
    <name evidence="11" type="primary">LOC116211075</name>
</gene>
<dbReference type="GO" id="GO:0016132">
    <property type="term" value="P:brassinosteroid biosynthetic process"/>
    <property type="evidence" value="ECO:0007669"/>
    <property type="project" value="TreeGrafter"/>
</dbReference>
<reference evidence="10" key="1">
    <citation type="journal article" date="2020" name="Plant Biotechnol. J.">
        <title>The pomegranate (Punica granatum L.) draft genome dissects genetic divergence between soft- and hard-seeded cultivars.</title>
        <authorList>
            <person name="Luo X."/>
            <person name="Li H."/>
            <person name="Wu Z."/>
            <person name="Yao W."/>
            <person name="Zhao P."/>
            <person name="Cao D."/>
            <person name="Yu H."/>
            <person name="Li K."/>
            <person name="Poudel K."/>
            <person name="Zhao D."/>
            <person name="Zhang F."/>
            <person name="Xia X."/>
            <person name="Chen L."/>
            <person name="Wang Q."/>
            <person name="Jing D."/>
            <person name="Cao S."/>
        </authorList>
    </citation>
    <scope>NUCLEOTIDE SEQUENCE [LARGE SCALE GENOMIC DNA]</scope>
    <source>
        <strain evidence="10">cv. Tunisia</strain>
    </source>
</reference>
<keyword evidence="9" id="KW-0472">Membrane</keyword>